<dbReference type="AlphaFoldDB" id="A0A0C5WDB0"/>
<evidence type="ECO:0000259" key="8">
    <source>
        <dbReference type="Pfam" id="PF14322"/>
    </source>
</evidence>
<evidence type="ECO:0000259" key="7">
    <source>
        <dbReference type="Pfam" id="PF07980"/>
    </source>
</evidence>
<comment type="subcellular location">
    <subcellularLocation>
        <location evidence="1">Cell outer membrane</location>
    </subcellularLocation>
</comment>
<dbReference type="InterPro" id="IPR012944">
    <property type="entry name" value="SusD_RagB_dom"/>
</dbReference>
<dbReference type="Proteomes" id="UP000032229">
    <property type="component" value="Chromosome"/>
</dbReference>
<dbReference type="PATRIC" id="fig|1454006.5.peg.1127"/>
<dbReference type="Pfam" id="PF07980">
    <property type="entry name" value="SusD_RagB"/>
    <property type="match status" value="1"/>
</dbReference>
<dbReference type="Gene3D" id="1.25.40.390">
    <property type="match status" value="1"/>
</dbReference>
<keyword evidence="5" id="KW-0998">Cell outer membrane</keyword>
<dbReference type="EMBL" id="CP007202">
    <property type="protein sequence ID" value="AJR03224.1"/>
    <property type="molecule type" value="Genomic_DNA"/>
</dbReference>
<comment type="similarity">
    <text evidence="2">Belongs to the SusD family.</text>
</comment>
<evidence type="ECO:0000256" key="5">
    <source>
        <dbReference type="ARBA" id="ARBA00023237"/>
    </source>
</evidence>
<dbReference type="InterPro" id="IPR011990">
    <property type="entry name" value="TPR-like_helical_dom_sf"/>
</dbReference>
<name>A0A0C5WDB0_9FLAO</name>
<evidence type="ECO:0000256" key="2">
    <source>
        <dbReference type="ARBA" id="ARBA00006275"/>
    </source>
</evidence>
<dbReference type="KEGG" id="sze:AW14_05755"/>
<dbReference type="STRING" id="1454006.AW14_05755"/>
<dbReference type="GO" id="GO:0009279">
    <property type="term" value="C:cell outer membrane"/>
    <property type="evidence" value="ECO:0007669"/>
    <property type="project" value="UniProtKB-SubCell"/>
</dbReference>
<protein>
    <submittedName>
        <fullName evidence="9">Membrane protein</fullName>
    </submittedName>
</protein>
<gene>
    <name evidence="9" type="ORF">AW14_05755</name>
</gene>
<proteinExistence type="inferred from homology"/>
<dbReference type="PROSITE" id="PS51257">
    <property type="entry name" value="PROKAR_LIPOPROTEIN"/>
    <property type="match status" value="1"/>
</dbReference>
<dbReference type="Pfam" id="PF14322">
    <property type="entry name" value="SusD-like_3"/>
    <property type="match status" value="1"/>
</dbReference>
<keyword evidence="3 6" id="KW-0732">Signal</keyword>
<feature type="signal peptide" evidence="6">
    <location>
        <begin position="1"/>
        <end position="20"/>
    </location>
</feature>
<evidence type="ECO:0000313" key="9">
    <source>
        <dbReference type="EMBL" id="AJR03224.1"/>
    </source>
</evidence>
<evidence type="ECO:0000256" key="3">
    <source>
        <dbReference type="ARBA" id="ARBA00022729"/>
    </source>
</evidence>
<feature type="domain" description="SusD-like N-terminal" evidence="8">
    <location>
        <begin position="71"/>
        <end position="228"/>
    </location>
</feature>
<evidence type="ECO:0000313" key="10">
    <source>
        <dbReference type="Proteomes" id="UP000032229"/>
    </source>
</evidence>
<dbReference type="HOGENOM" id="CLU_015553_0_0_10"/>
<sequence length="591" mass="68127">MMKKLKLILAILTVTFIVSCGDDFLNEPPLDRITENDVWNDKNLMDAYLFKIYDRMPWDYLEDFWGVGGSHRDALSDLAMGTYSWTPLYNTFRPGNWGTTNNTWPIDWWGYDVLWKINYAIENIEQASTSVLTTQEQNQRLGELYFLRAYSYFELAKRYGGVPIILEAQNPDITPQEELFPPRNTEKEVYDQILSDTQAAFDLLPNRWDDQRGRASKWAAKALESRAALYAGSIAKYGTVQLDGVVGIPTSDADGYYQLALAASQKIINEAGYVLFNNYSDPSENYANLFLDETYDETIFKKIWIPYEKGHSYDLHNVPYSYRVDWSGSMSPTKQLLDSYEMLDTGLLPSEAGSGYDENNPFENRDPRMKGTLLTNKDIFQGLPVELWYGTEINGEIDTDRGTGVGKDGLGIHPDATKTGFYIRKHLEKASAPLFTKEYYSGTDCIIFRLGEIYLNAAEAAIELNMEVTARDFIEPIRTRAGLQQNLRLEPYSGTDLRDRIRNERKLEMAFEDHRYWDVKRWRIATEALSIQVEGLRILRHIDGFGNETFTYETFDAEAKKMNFSERHYYLPIGQGRRNNNNKLIENPLYD</sequence>
<feature type="chain" id="PRO_5002184257" evidence="6">
    <location>
        <begin position="21"/>
        <end position="591"/>
    </location>
</feature>
<keyword evidence="4" id="KW-0472">Membrane</keyword>
<dbReference type="RefSeq" id="WP_044639505.1">
    <property type="nucleotide sequence ID" value="NZ_CP007202.1"/>
</dbReference>
<dbReference type="SUPFAM" id="SSF48452">
    <property type="entry name" value="TPR-like"/>
    <property type="match status" value="1"/>
</dbReference>
<accession>A0A0C5WDB0</accession>
<evidence type="ECO:0000256" key="4">
    <source>
        <dbReference type="ARBA" id="ARBA00023136"/>
    </source>
</evidence>
<reference evidence="9 10" key="1">
    <citation type="submission" date="2014-02" db="EMBL/GenBank/DDBJ databases">
        <authorList>
            <person name="Young C.-C."/>
            <person name="Hameed A."/>
            <person name="Huang H.-C."/>
            <person name="Shahina M."/>
        </authorList>
    </citation>
    <scope>NUCLEOTIDE SEQUENCE [LARGE SCALE GENOMIC DNA]</scope>
    <source>
        <strain evidence="9 10">CC-SAMT-1</strain>
    </source>
</reference>
<dbReference type="OrthoDB" id="5694214at2"/>
<keyword evidence="10" id="KW-1185">Reference proteome</keyword>
<feature type="domain" description="RagB/SusD" evidence="7">
    <location>
        <begin position="297"/>
        <end position="590"/>
    </location>
</feature>
<evidence type="ECO:0000256" key="6">
    <source>
        <dbReference type="SAM" id="SignalP"/>
    </source>
</evidence>
<evidence type="ECO:0000256" key="1">
    <source>
        <dbReference type="ARBA" id="ARBA00004442"/>
    </source>
</evidence>
<dbReference type="InterPro" id="IPR033985">
    <property type="entry name" value="SusD-like_N"/>
</dbReference>
<organism evidence="9 10">
    <name type="scientific">Siansivirga zeaxanthinifaciens CC-SAMT-1</name>
    <dbReference type="NCBI Taxonomy" id="1454006"/>
    <lineage>
        <taxon>Bacteria</taxon>
        <taxon>Pseudomonadati</taxon>
        <taxon>Bacteroidota</taxon>
        <taxon>Flavobacteriia</taxon>
        <taxon>Flavobacteriales</taxon>
        <taxon>Flavobacteriaceae</taxon>
        <taxon>Siansivirga</taxon>
    </lineage>
</organism>